<dbReference type="EMBL" id="LYBM01000018">
    <property type="protein sequence ID" value="ODA33214.1"/>
    <property type="molecule type" value="Genomic_DNA"/>
</dbReference>
<gene>
    <name evidence="2" type="ORF">A8L45_11395</name>
</gene>
<reference evidence="2 3" key="1">
    <citation type="submission" date="2016-05" db="EMBL/GenBank/DDBJ databases">
        <title>Genomic Taxonomy of the Vibrionaceae.</title>
        <authorList>
            <person name="Gomez-Gil B."/>
            <person name="Enciso-Ibarra J."/>
        </authorList>
    </citation>
    <scope>NUCLEOTIDE SEQUENCE [LARGE SCALE GENOMIC DNA]</scope>
    <source>
        <strain evidence="2 3">CAIM 1920</strain>
    </source>
</reference>
<dbReference type="AlphaFoldDB" id="A0A1C3EJ13"/>
<evidence type="ECO:0000256" key="1">
    <source>
        <dbReference type="SAM" id="Phobius"/>
    </source>
</evidence>
<keyword evidence="1" id="KW-1133">Transmembrane helix</keyword>
<keyword evidence="1" id="KW-0472">Membrane</keyword>
<evidence type="ECO:0000313" key="3">
    <source>
        <dbReference type="Proteomes" id="UP000094936"/>
    </source>
</evidence>
<organism evidence="2 3">
    <name type="scientific">Veronia pacifica</name>
    <dbReference type="NCBI Taxonomy" id="1080227"/>
    <lineage>
        <taxon>Bacteria</taxon>
        <taxon>Pseudomonadati</taxon>
        <taxon>Pseudomonadota</taxon>
        <taxon>Gammaproteobacteria</taxon>
        <taxon>Vibrionales</taxon>
        <taxon>Vibrionaceae</taxon>
        <taxon>Veronia</taxon>
    </lineage>
</organism>
<name>A0A1C3EJ13_9GAMM</name>
<dbReference type="OrthoDB" id="9795854at2"/>
<proteinExistence type="predicted"/>
<keyword evidence="1" id="KW-0812">Transmembrane</keyword>
<accession>A0A1C3EJ13</accession>
<sequence length="164" mass="17322">MITAMAEVRSYHNGRLRLSSTQQTSCGSCGSQSDCGTGIVSKALPGKTLDIEIPSEKPLAIGTLVEIGLQEHAMLKSALVVYVLPLFFLILGALFGQFFADLAEGGEGTVIVISAIFALIGAVLARKISKSLERQPGYQPTILRVLGKPVDGELVTNATSEDSE</sequence>
<evidence type="ECO:0000313" key="2">
    <source>
        <dbReference type="EMBL" id="ODA33214.1"/>
    </source>
</evidence>
<dbReference type="RefSeq" id="WP_068902318.1">
    <property type="nucleotide sequence ID" value="NZ_JBHUIF010000019.1"/>
</dbReference>
<dbReference type="STRING" id="1080227.A8L45_11395"/>
<feature type="transmembrane region" description="Helical" evidence="1">
    <location>
        <begin position="106"/>
        <end position="125"/>
    </location>
</feature>
<dbReference type="Pfam" id="PF04246">
    <property type="entry name" value="RseC_MucC"/>
    <property type="match status" value="1"/>
</dbReference>
<dbReference type="Proteomes" id="UP000094936">
    <property type="component" value="Unassembled WGS sequence"/>
</dbReference>
<feature type="transmembrane region" description="Helical" evidence="1">
    <location>
        <begin position="79"/>
        <end position="100"/>
    </location>
</feature>
<protein>
    <submittedName>
        <fullName evidence="2">Transcriptional regulator</fullName>
    </submittedName>
</protein>
<dbReference type="PIRSF" id="PIRSF004923">
    <property type="entry name" value="RseC"/>
    <property type="match status" value="1"/>
</dbReference>
<comment type="caution">
    <text evidence="2">The sequence shown here is derived from an EMBL/GenBank/DDBJ whole genome shotgun (WGS) entry which is preliminary data.</text>
</comment>
<dbReference type="InterPro" id="IPR007359">
    <property type="entry name" value="SigmaE_reg_RseC_MucC"/>
</dbReference>
<keyword evidence="3" id="KW-1185">Reference proteome</keyword>
<dbReference type="InterPro" id="IPR026268">
    <property type="entry name" value="RseC"/>
</dbReference>
<dbReference type="PANTHER" id="PTHR35867">
    <property type="entry name" value="PROTEIN RSEC"/>
    <property type="match status" value="1"/>
</dbReference>
<dbReference type="PANTHER" id="PTHR35867:SF1">
    <property type="entry name" value="PROTEIN RSEC"/>
    <property type="match status" value="1"/>
</dbReference>